<sequence length="217" mass="23487">MAETMRAIGGKGPAGSMLIEQIPKPTPGADEVLVEIEAFGVNRKDPLQREVLGSTCEFCKDDAVFGLGYGVRKLGKISWEEAAGIPETWMTAYQAVFLLGGFKPGQSILWHADASSVSIAGIQLAKAAGAKGIYATAGSREKLKFLVTELGVTGTFNYRDQDRAGEFYCGLHWSKLFPRKSERGRKRWSDNPSSPDGRAILPDNVTVAPLLLKRIGV</sequence>
<dbReference type="PANTHER" id="PTHR48106">
    <property type="entry name" value="QUINONE OXIDOREDUCTASE PIG3-RELATED"/>
    <property type="match status" value="1"/>
</dbReference>
<name>A0A2G7FVN0_9EURO</name>
<proteinExistence type="predicted"/>
<evidence type="ECO:0000256" key="1">
    <source>
        <dbReference type="ARBA" id="ARBA00022857"/>
    </source>
</evidence>
<evidence type="ECO:0000313" key="5">
    <source>
        <dbReference type="Proteomes" id="UP000231358"/>
    </source>
</evidence>
<dbReference type="Proteomes" id="UP000231358">
    <property type="component" value="Unassembled WGS sequence"/>
</dbReference>
<accession>A0A2G7FVN0</accession>
<dbReference type="GO" id="GO:0016651">
    <property type="term" value="F:oxidoreductase activity, acting on NAD(P)H"/>
    <property type="evidence" value="ECO:0007669"/>
    <property type="project" value="TreeGrafter"/>
</dbReference>
<dbReference type="InterPro" id="IPR011032">
    <property type="entry name" value="GroES-like_sf"/>
</dbReference>
<dbReference type="GO" id="GO:0070402">
    <property type="term" value="F:NADPH binding"/>
    <property type="evidence" value="ECO:0007669"/>
    <property type="project" value="TreeGrafter"/>
</dbReference>
<organism evidence="4 5">
    <name type="scientific">Aspergillus arachidicola</name>
    <dbReference type="NCBI Taxonomy" id="656916"/>
    <lineage>
        <taxon>Eukaryota</taxon>
        <taxon>Fungi</taxon>
        <taxon>Dikarya</taxon>
        <taxon>Ascomycota</taxon>
        <taxon>Pezizomycotina</taxon>
        <taxon>Eurotiomycetes</taxon>
        <taxon>Eurotiomycetidae</taxon>
        <taxon>Eurotiales</taxon>
        <taxon>Aspergillaceae</taxon>
        <taxon>Aspergillus</taxon>
        <taxon>Aspergillus subgen. Circumdati</taxon>
    </lineage>
</organism>
<dbReference type="InterPro" id="IPR036291">
    <property type="entry name" value="NAD(P)-bd_dom_sf"/>
</dbReference>
<evidence type="ECO:0000259" key="3">
    <source>
        <dbReference type="SMART" id="SM00829"/>
    </source>
</evidence>
<dbReference type="Gene3D" id="3.40.50.720">
    <property type="entry name" value="NAD(P)-binding Rossmann-like Domain"/>
    <property type="match status" value="1"/>
</dbReference>
<keyword evidence="1" id="KW-0521">NADP</keyword>
<keyword evidence="5" id="KW-1185">Reference proteome</keyword>
<gene>
    <name evidence="4" type="ORF">AARAC_002026</name>
</gene>
<comment type="caution">
    <text evidence="4">The sequence shown here is derived from an EMBL/GenBank/DDBJ whole genome shotgun (WGS) entry which is preliminary data.</text>
</comment>
<dbReference type="AlphaFoldDB" id="A0A2G7FVN0"/>
<dbReference type="STRING" id="656916.A0A2G7FVN0"/>
<evidence type="ECO:0000256" key="2">
    <source>
        <dbReference type="ARBA" id="ARBA00023002"/>
    </source>
</evidence>
<feature type="domain" description="Enoyl reductase (ER)" evidence="3">
    <location>
        <begin position="12"/>
        <end position="212"/>
    </location>
</feature>
<reference evidence="4 5" key="1">
    <citation type="submission" date="2017-05" db="EMBL/GenBank/DDBJ databases">
        <title>Genome sequence for an aflatoxigenic pathogen of Argentinian peanut, Aspergillus arachidicola.</title>
        <authorList>
            <person name="Moore G."/>
            <person name="Beltz S.B."/>
            <person name="Mack B.M."/>
        </authorList>
    </citation>
    <scope>NUCLEOTIDE SEQUENCE [LARGE SCALE GENOMIC DNA]</scope>
    <source>
        <strain evidence="4 5">CBS 117610</strain>
    </source>
</reference>
<dbReference type="SUPFAM" id="SSF50129">
    <property type="entry name" value="GroES-like"/>
    <property type="match status" value="1"/>
</dbReference>
<dbReference type="InterPro" id="IPR020843">
    <property type="entry name" value="ER"/>
</dbReference>
<dbReference type="SMART" id="SM00829">
    <property type="entry name" value="PKS_ER"/>
    <property type="match status" value="1"/>
</dbReference>
<dbReference type="Gene3D" id="3.90.180.10">
    <property type="entry name" value="Medium-chain alcohol dehydrogenases, catalytic domain"/>
    <property type="match status" value="2"/>
</dbReference>
<keyword evidence="2" id="KW-0560">Oxidoreductase</keyword>
<dbReference type="PANTHER" id="PTHR48106:SF18">
    <property type="entry name" value="QUINONE OXIDOREDUCTASE PIG3"/>
    <property type="match status" value="1"/>
</dbReference>
<dbReference type="SUPFAM" id="SSF51735">
    <property type="entry name" value="NAD(P)-binding Rossmann-fold domains"/>
    <property type="match status" value="1"/>
</dbReference>
<evidence type="ECO:0000313" key="4">
    <source>
        <dbReference type="EMBL" id="PIG84637.1"/>
    </source>
</evidence>
<dbReference type="EMBL" id="NEXV01000376">
    <property type="protein sequence ID" value="PIG84637.1"/>
    <property type="molecule type" value="Genomic_DNA"/>
</dbReference>
<protein>
    <recommendedName>
        <fullName evidence="3">Enoyl reductase (ER) domain-containing protein</fullName>
    </recommendedName>
</protein>